<dbReference type="AlphaFoldDB" id="A0A9P5N548"/>
<sequence length="112" mass="12623">MLSSGISSAVGFVDLTGEWSVFLFALRCACLDTGLLLLQRTMAKPPKGQYECMGASKEMGWRAHTRLKPRTRMQTMMMNGGARRTLLSSLSHMHIPHRAGFHLYHRCRIVQS</sequence>
<reference evidence="1" key="1">
    <citation type="submission" date="2019-10" db="EMBL/GenBank/DDBJ databases">
        <authorList>
            <consortium name="DOE Joint Genome Institute"/>
            <person name="Kuo A."/>
            <person name="Miyauchi S."/>
            <person name="Kiss E."/>
            <person name="Drula E."/>
            <person name="Kohler A."/>
            <person name="Sanchez-Garcia M."/>
            <person name="Andreopoulos B."/>
            <person name="Barry K.W."/>
            <person name="Bonito G."/>
            <person name="Buee M."/>
            <person name="Carver A."/>
            <person name="Chen C."/>
            <person name="Cichocki N."/>
            <person name="Clum A."/>
            <person name="Culley D."/>
            <person name="Crous P.W."/>
            <person name="Fauchery L."/>
            <person name="Girlanda M."/>
            <person name="Hayes R."/>
            <person name="Keri Z."/>
            <person name="LaButti K."/>
            <person name="Lipzen A."/>
            <person name="Lombard V."/>
            <person name="Magnuson J."/>
            <person name="Maillard F."/>
            <person name="Morin E."/>
            <person name="Murat C."/>
            <person name="Nolan M."/>
            <person name="Ohm R."/>
            <person name="Pangilinan J."/>
            <person name="Pereira M."/>
            <person name="Perotto S."/>
            <person name="Peter M."/>
            <person name="Riley R."/>
            <person name="Sitrit Y."/>
            <person name="Stielow B."/>
            <person name="Szollosi G."/>
            <person name="Zifcakova L."/>
            <person name="Stursova M."/>
            <person name="Spatafora J.W."/>
            <person name="Tedersoo L."/>
            <person name="Vaario L.-M."/>
            <person name="Yamada A."/>
            <person name="Yan M."/>
            <person name="Wang P."/>
            <person name="Xu J."/>
            <person name="Bruns T."/>
            <person name="Baldrian P."/>
            <person name="Vilgalys R."/>
            <person name="Henrissat B."/>
            <person name="Grigoriev I.V."/>
            <person name="Hibbett D."/>
            <person name="Nagy L.G."/>
            <person name="Martin F.M."/>
        </authorList>
    </citation>
    <scope>NUCLEOTIDE SEQUENCE</scope>
    <source>
        <strain evidence="1">Prilba</strain>
    </source>
</reference>
<gene>
    <name evidence="1" type="ORF">DFH94DRAFT_713374</name>
</gene>
<protein>
    <submittedName>
        <fullName evidence="1">Uncharacterized protein</fullName>
    </submittedName>
</protein>
<comment type="caution">
    <text evidence="1">The sequence shown here is derived from an EMBL/GenBank/DDBJ whole genome shotgun (WGS) entry which is preliminary data.</text>
</comment>
<accession>A0A9P5N548</accession>
<evidence type="ECO:0000313" key="2">
    <source>
        <dbReference type="Proteomes" id="UP000759537"/>
    </source>
</evidence>
<evidence type="ECO:0000313" key="1">
    <source>
        <dbReference type="EMBL" id="KAF8486448.1"/>
    </source>
</evidence>
<reference evidence="1" key="2">
    <citation type="journal article" date="2020" name="Nat. Commun.">
        <title>Large-scale genome sequencing of mycorrhizal fungi provides insights into the early evolution of symbiotic traits.</title>
        <authorList>
            <person name="Miyauchi S."/>
            <person name="Kiss E."/>
            <person name="Kuo A."/>
            <person name="Drula E."/>
            <person name="Kohler A."/>
            <person name="Sanchez-Garcia M."/>
            <person name="Morin E."/>
            <person name="Andreopoulos B."/>
            <person name="Barry K.W."/>
            <person name="Bonito G."/>
            <person name="Buee M."/>
            <person name="Carver A."/>
            <person name="Chen C."/>
            <person name="Cichocki N."/>
            <person name="Clum A."/>
            <person name="Culley D."/>
            <person name="Crous P.W."/>
            <person name="Fauchery L."/>
            <person name="Girlanda M."/>
            <person name="Hayes R.D."/>
            <person name="Keri Z."/>
            <person name="LaButti K."/>
            <person name="Lipzen A."/>
            <person name="Lombard V."/>
            <person name="Magnuson J."/>
            <person name="Maillard F."/>
            <person name="Murat C."/>
            <person name="Nolan M."/>
            <person name="Ohm R.A."/>
            <person name="Pangilinan J."/>
            <person name="Pereira M.F."/>
            <person name="Perotto S."/>
            <person name="Peter M."/>
            <person name="Pfister S."/>
            <person name="Riley R."/>
            <person name="Sitrit Y."/>
            <person name="Stielow J.B."/>
            <person name="Szollosi G."/>
            <person name="Zifcakova L."/>
            <person name="Stursova M."/>
            <person name="Spatafora J.W."/>
            <person name="Tedersoo L."/>
            <person name="Vaario L.M."/>
            <person name="Yamada A."/>
            <person name="Yan M."/>
            <person name="Wang P."/>
            <person name="Xu J."/>
            <person name="Bruns T."/>
            <person name="Baldrian P."/>
            <person name="Vilgalys R."/>
            <person name="Dunand C."/>
            <person name="Henrissat B."/>
            <person name="Grigoriev I.V."/>
            <person name="Hibbett D."/>
            <person name="Nagy L.G."/>
            <person name="Martin F.M."/>
        </authorList>
    </citation>
    <scope>NUCLEOTIDE SEQUENCE</scope>
    <source>
        <strain evidence="1">Prilba</strain>
    </source>
</reference>
<keyword evidence="2" id="KW-1185">Reference proteome</keyword>
<dbReference type="EMBL" id="WHVB01000002">
    <property type="protein sequence ID" value="KAF8486448.1"/>
    <property type="molecule type" value="Genomic_DNA"/>
</dbReference>
<name>A0A9P5N548_9AGAM</name>
<organism evidence="1 2">
    <name type="scientific">Russula ochroleuca</name>
    <dbReference type="NCBI Taxonomy" id="152965"/>
    <lineage>
        <taxon>Eukaryota</taxon>
        <taxon>Fungi</taxon>
        <taxon>Dikarya</taxon>
        <taxon>Basidiomycota</taxon>
        <taxon>Agaricomycotina</taxon>
        <taxon>Agaricomycetes</taxon>
        <taxon>Russulales</taxon>
        <taxon>Russulaceae</taxon>
        <taxon>Russula</taxon>
    </lineage>
</organism>
<dbReference type="Proteomes" id="UP000759537">
    <property type="component" value="Unassembled WGS sequence"/>
</dbReference>
<proteinExistence type="predicted"/>